<evidence type="ECO:0000313" key="3">
    <source>
        <dbReference type="EMBL" id="GBN91709.1"/>
    </source>
</evidence>
<feature type="region of interest" description="Disordered" evidence="1">
    <location>
        <begin position="1"/>
        <end position="54"/>
    </location>
</feature>
<organism evidence="3 4">
    <name type="scientific">Araneus ventricosus</name>
    <name type="common">Orbweaver spider</name>
    <name type="synonym">Epeira ventricosa</name>
    <dbReference type="NCBI Taxonomy" id="182803"/>
    <lineage>
        <taxon>Eukaryota</taxon>
        <taxon>Metazoa</taxon>
        <taxon>Ecdysozoa</taxon>
        <taxon>Arthropoda</taxon>
        <taxon>Chelicerata</taxon>
        <taxon>Arachnida</taxon>
        <taxon>Araneae</taxon>
        <taxon>Araneomorphae</taxon>
        <taxon>Entelegynae</taxon>
        <taxon>Araneoidea</taxon>
        <taxon>Araneidae</taxon>
        <taxon>Araneus</taxon>
    </lineage>
</organism>
<protein>
    <submittedName>
        <fullName evidence="3">Uncharacterized protein</fullName>
    </submittedName>
</protein>
<reference evidence="3 4" key="1">
    <citation type="journal article" date="2019" name="Sci. Rep.">
        <title>Orb-weaving spider Araneus ventricosus genome elucidates the spidroin gene catalogue.</title>
        <authorList>
            <person name="Kono N."/>
            <person name="Nakamura H."/>
            <person name="Ohtoshi R."/>
            <person name="Moran D.A.P."/>
            <person name="Shinohara A."/>
            <person name="Yoshida Y."/>
            <person name="Fujiwara M."/>
            <person name="Mori M."/>
            <person name="Tomita M."/>
            <person name="Arakawa K."/>
        </authorList>
    </citation>
    <scope>NUCLEOTIDE SEQUENCE [LARGE SCALE GENOMIC DNA]</scope>
</reference>
<comment type="caution">
    <text evidence="3">The sequence shown here is derived from an EMBL/GenBank/DDBJ whole genome shotgun (WGS) entry which is preliminary data.</text>
</comment>
<proteinExistence type="predicted"/>
<dbReference type="AlphaFoldDB" id="A0A4Y2SX18"/>
<evidence type="ECO:0000313" key="2">
    <source>
        <dbReference type="EMBL" id="GBN91708.1"/>
    </source>
</evidence>
<dbReference type="Proteomes" id="UP000499080">
    <property type="component" value="Unassembled WGS sequence"/>
</dbReference>
<sequence>MGVHPEGDRLEATGGQHDGPLRPGQAAEGQAGRPQDRPDQPLAEASGQQGHEVVDGAVHDDRVAGALQFLHALVHGPEARDGPFGAGRKAGVDHCEASSQFGEGFHGGGFVPEVQGNVHLRKVYK</sequence>
<feature type="compositionally biased region" description="Basic and acidic residues" evidence="1">
    <location>
        <begin position="1"/>
        <end position="11"/>
    </location>
</feature>
<evidence type="ECO:0000313" key="4">
    <source>
        <dbReference type="Proteomes" id="UP000499080"/>
    </source>
</evidence>
<accession>A0A4Y2SX18</accession>
<dbReference type="EMBL" id="BGPR01024022">
    <property type="protein sequence ID" value="GBN91708.1"/>
    <property type="molecule type" value="Genomic_DNA"/>
</dbReference>
<name>A0A4Y2SX18_ARAVE</name>
<evidence type="ECO:0000256" key="1">
    <source>
        <dbReference type="SAM" id="MobiDB-lite"/>
    </source>
</evidence>
<keyword evidence="4" id="KW-1185">Reference proteome</keyword>
<dbReference type="EMBL" id="BGPR01024023">
    <property type="protein sequence ID" value="GBN91709.1"/>
    <property type="molecule type" value="Genomic_DNA"/>
</dbReference>
<gene>
    <name evidence="3" type="ORF">AVEN_164425_1</name>
    <name evidence="2" type="ORF">AVEN_87626_1</name>
</gene>